<dbReference type="GO" id="GO:0033897">
    <property type="term" value="F:ribonuclease T2 activity"/>
    <property type="evidence" value="ECO:0007669"/>
    <property type="project" value="InterPro"/>
</dbReference>
<comment type="caution">
    <text evidence="3">The sequence shown here is derived from an EMBL/GenBank/DDBJ whole genome shotgun (WGS) entry which is preliminary data.</text>
</comment>
<dbReference type="GO" id="GO:0005576">
    <property type="term" value="C:extracellular region"/>
    <property type="evidence" value="ECO:0007669"/>
    <property type="project" value="TreeGrafter"/>
</dbReference>
<dbReference type="Pfam" id="PF00445">
    <property type="entry name" value="Ribonuclease_T2"/>
    <property type="match status" value="3"/>
</dbReference>
<gene>
    <name evidence="3" type="ORF">HICCMSTLAB_LOCUS4070</name>
</gene>
<dbReference type="AlphaFoldDB" id="A0A8J2H8G6"/>
<reference evidence="3" key="1">
    <citation type="submission" date="2021-04" db="EMBL/GenBank/DDBJ databases">
        <authorList>
            <person name="Chebbi M.A.C M."/>
        </authorList>
    </citation>
    <scope>NUCLEOTIDE SEQUENCE</scope>
</reference>
<sequence>MIPSIRGSNIDLKCEKDGNEAHFDFSSLSSIKNEIVDKWGIDRESKYSSEEEVLGRYWKQFGRCSIFFKGIDNAFKFYSKSLELFDKYSMDKILQQSNITPGEYYTYREISEVVSKSIGGKHKEPGKQLLRSIGFYMDKNFKPIDPTDIESPFDGNFYCDPAAWHPKTVEQFYHYDGLQNGVDYHVELSLRYNSTHNNWMVYDIIPQLDNGAEISCWESNGELVLENNSPSDGLSKKESFKKVDLTPPEKLHSMEGLWYKFGLCIPEINQLSYRSKYLEEAIRLFQKYNVEDILRQSNITPGKNYTYREISDVVSKGIDGKKPIVKCLLDKNNHLLLDRITIFFDKSLNLINPMRRHYRGKCPSYLPIVYQNSTSDPNFYGNLKFYDDPLNKYPTLREDDNGYYYLTQQVNPAECYPPLALETCHDPKYSWVIDSFIFAFKSNINFTCELGGIDPCDHEGQFNFTSLSSIRYEIFGKWGIGKIPQNFSEEEVLCRSWRQQDVCTLYLKGIDSELKVYKKSIELFDKYNMDKILRRSNILPGKNYTYQELSDAGSKGINGKPLIFSCRPSLTNEPAKQILFGIGFFMDKNFKPTDPTDLEILSEGYSICRRDGQIFYQGFKDYVEELRQYKSMIGEI</sequence>
<accession>A0A8J2H8G6</accession>
<proteinExistence type="inferred from homology"/>
<dbReference type="OrthoDB" id="435754at2759"/>
<dbReference type="InterPro" id="IPR036430">
    <property type="entry name" value="RNase_T2-like_sf"/>
</dbReference>
<dbReference type="EMBL" id="CAJNRD030001118">
    <property type="protein sequence ID" value="CAG5084300.1"/>
    <property type="molecule type" value="Genomic_DNA"/>
</dbReference>
<dbReference type="Proteomes" id="UP000786811">
    <property type="component" value="Unassembled WGS sequence"/>
</dbReference>
<dbReference type="PANTHER" id="PTHR11240:SF22">
    <property type="entry name" value="RIBONUCLEASE T2"/>
    <property type="match status" value="1"/>
</dbReference>
<evidence type="ECO:0000256" key="1">
    <source>
        <dbReference type="ARBA" id="ARBA00007469"/>
    </source>
</evidence>
<organism evidence="3 4">
    <name type="scientific">Cotesia congregata</name>
    <name type="common">Parasitoid wasp</name>
    <name type="synonym">Apanteles congregatus</name>
    <dbReference type="NCBI Taxonomy" id="51543"/>
    <lineage>
        <taxon>Eukaryota</taxon>
        <taxon>Metazoa</taxon>
        <taxon>Ecdysozoa</taxon>
        <taxon>Arthropoda</taxon>
        <taxon>Hexapoda</taxon>
        <taxon>Insecta</taxon>
        <taxon>Pterygota</taxon>
        <taxon>Neoptera</taxon>
        <taxon>Endopterygota</taxon>
        <taxon>Hymenoptera</taxon>
        <taxon>Apocrita</taxon>
        <taxon>Ichneumonoidea</taxon>
        <taxon>Braconidae</taxon>
        <taxon>Microgastrinae</taxon>
        <taxon>Cotesia</taxon>
    </lineage>
</organism>
<protein>
    <submittedName>
        <fullName evidence="3">Uncharacterized protein</fullName>
    </submittedName>
</protein>
<evidence type="ECO:0000256" key="2">
    <source>
        <dbReference type="RuleBase" id="RU004328"/>
    </source>
</evidence>
<dbReference type="Gene3D" id="3.90.730.10">
    <property type="entry name" value="Ribonuclease T2-like"/>
    <property type="match status" value="3"/>
</dbReference>
<dbReference type="GO" id="GO:0003723">
    <property type="term" value="F:RNA binding"/>
    <property type="evidence" value="ECO:0007669"/>
    <property type="project" value="InterPro"/>
</dbReference>
<evidence type="ECO:0000313" key="3">
    <source>
        <dbReference type="EMBL" id="CAG5084300.1"/>
    </source>
</evidence>
<keyword evidence="4" id="KW-1185">Reference proteome</keyword>
<evidence type="ECO:0000313" key="4">
    <source>
        <dbReference type="Proteomes" id="UP000786811"/>
    </source>
</evidence>
<comment type="similarity">
    <text evidence="1 2">Belongs to the RNase T2 family.</text>
</comment>
<name>A0A8J2H8G6_COTCN</name>
<dbReference type="InterPro" id="IPR001568">
    <property type="entry name" value="RNase_T2-like"/>
</dbReference>
<dbReference type="GO" id="GO:0006401">
    <property type="term" value="P:RNA catabolic process"/>
    <property type="evidence" value="ECO:0007669"/>
    <property type="project" value="TreeGrafter"/>
</dbReference>
<dbReference type="PANTHER" id="PTHR11240">
    <property type="entry name" value="RIBONUCLEASE T2"/>
    <property type="match status" value="1"/>
</dbReference>
<dbReference type="SUPFAM" id="SSF55895">
    <property type="entry name" value="Ribonuclease Rh-like"/>
    <property type="match status" value="3"/>
</dbReference>